<dbReference type="InterPro" id="IPR000242">
    <property type="entry name" value="PTP_cat"/>
</dbReference>
<dbReference type="InterPro" id="IPR000387">
    <property type="entry name" value="Tyr_Pase_dom"/>
</dbReference>
<feature type="transmembrane region" description="Helical" evidence="1">
    <location>
        <begin position="20"/>
        <end position="43"/>
    </location>
</feature>
<keyword evidence="5" id="KW-1185">Reference proteome</keyword>
<name>A0A8W8J5C4_MAGGI</name>
<dbReference type="SMART" id="SM00404">
    <property type="entry name" value="PTPc_motif"/>
    <property type="match status" value="1"/>
</dbReference>
<dbReference type="PRINTS" id="PR00700">
    <property type="entry name" value="PRTYPHPHTASE"/>
</dbReference>
<dbReference type="AlphaFoldDB" id="A0A8W8J5C4"/>
<protein>
    <submittedName>
        <fullName evidence="4">Uncharacterized protein</fullName>
    </submittedName>
</protein>
<evidence type="ECO:0000259" key="3">
    <source>
        <dbReference type="PROSITE" id="PS50056"/>
    </source>
</evidence>
<feature type="domain" description="Tyrosine-protein phosphatase" evidence="2">
    <location>
        <begin position="83"/>
        <end position="327"/>
    </location>
</feature>
<proteinExistence type="predicted"/>
<dbReference type="SMART" id="SM00194">
    <property type="entry name" value="PTPc"/>
    <property type="match status" value="1"/>
</dbReference>
<accession>A0A8W8J5C4</accession>
<dbReference type="GO" id="GO:0004725">
    <property type="term" value="F:protein tyrosine phosphatase activity"/>
    <property type="evidence" value="ECO:0007669"/>
    <property type="project" value="InterPro"/>
</dbReference>
<dbReference type="PROSITE" id="PS50055">
    <property type="entry name" value="TYR_PHOSPHATASE_PTP"/>
    <property type="match status" value="1"/>
</dbReference>
<dbReference type="Gene3D" id="3.90.190.10">
    <property type="entry name" value="Protein tyrosine phosphatase superfamily"/>
    <property type="match status" value="1"/>
</dbReference>
<dbReference type="CDD" id="cd00047">
    <property type="entry name" value="PTPc"/>
    <property type="match status" value="1"/>
</dbReference>
<evidence type="ECO:0000313" key="4">
    <source>
        <dbReference type="EnsemblMetazoa" id="G17315.1:cds"/>
    </source>
</evidence>
<keyword evidence="1" id="KW-0812">Transmembrane</keyword>
<dbReference type="InterPro" id="IPR029021">
    <property type="entry name" value="Prot-tyrosine_phosphatase-like"/>
</dbReference>
<reference evidence="4" key="1">
    <citation type="submission" date="2022-08" db="UniProtKB">
        <authorList>
            <consortium name="EnsemblMetazoa"/>
        </authorList>
    </citation>
    <scope>IDENTIFICATION</scope>
    <source>
        <strain evidence="4">05x7-T-G4-1.051#20</strain>
    </source>
</reference>
<dbReference type="InterPro" id="IPR003595">
    <property type="entry name" value="Tyr_Pase_cat"/>
</dbReference>
<organism evidence="4 5">
    <name type="scientific">Magallana gigas</name>
    <name type="common">Pacific oyster</name>
    <name type="synonym">Crassostrea gigas</name>
    <dbReference type="NCBI Taxonomy" id="29159"/>
    <lineage>
        <taxon>Eukaryota</taxon>
        <taxon>Metazoa</taxon>
        <taxon>Spiralia</taxon>
        <taxon>Lophotrochozoa</taxon>
        <taxon>Mollusca</taxon>
        <taxon>Bivalvia</taxon>
        <taxon>Autobranchia</taxon>
        <taxon>Pteriomorphia</taxon>
        <taxon>Ostreida</taxon>
        <taxon>Ostreoidea</taxon>
        <taxon>Ostreidae</taxon>
        <taxon>Magallana</taxon>
    </lineage>
</organism>
<dbReference type="Pfam" id="PF00102">
    <property type="entry name" value="Y_phosphatase"/>
    <property type="match status" value="1"/>
</dbReference>
<evidence type="ECO:0000256" key="1">
    <source>
        <dbReference type="SAM" id="Phobius"/>
    </source>
</evidence>
<dbReference type="SUPFAM" id="SSF52799">
    <property type="entry name" value="(Phosphotyrosine protein) phosphatases II"/>
    <property type="match status" value="1"/>
</dbReference>
<dbReference type="PANTHER" id="PTHR19134:SF449">
    <property type="entry name" value="TYROSINE-PROTEIN PHOSPHATASE 1"/>
    <property type="match status" value="1"/>
</dbReference>
<keyword evidence="1" id="KW-0472">Membrane</keyword>
<keyword evidence="1" id="KW-1133">Transmembrane helix</keyword>
<dbReference type="Proteomes" id="UP000005408">
    <property type="component" value="Unassembled WGS sequence"/>
</dbReference>
<feature type="domain" description="Tyrosine specific protein phosphatases" evidence="3">
    <location>
        <begin position="242"/>
        <end position="318"/>
    </location>
</feature>
<dbReference type="PANTHER" id="PTHR19134">
    <property type="entry name" value="RECEPTOR-TYPE TYROSINE-PROTEIN PHOSPHATASE"/>
    <property type="match status" value="1"/>
</dbReference>
<dbReference type="EnsemblMetazoa" id="G17315.1">
    <property type="protein sequence ID" value="G17315.1:cds"/>
    <property type="gene ID" value="G17315"/>
</dbReference>
<sequence length="346" mass="38865">MRNIMSGGLLIKNDETTSKSSIIGSIVAVVLVVAVVVIGIFIWKRNRRHKEYKEQAITYADLNLDERTKVDQPYSLLEHGRTVKNKWDLLQDTERSASTAATSKNNISKNRGNIIPYDFNRVKLCLPGASDYIDASVMLDKCYILTSYPIAKTFGIFWQMIWEQSVSTIVVITEQNDARESWYFSDNEGTVRTIERINVELLAKFQSSESVTMRKIKLSRGKHSKVVNHFHVISLEMTDLPDQILALINTVTQNNVKNIGPQVVHGGCTGIDNSGVYIAVDHVVKSVVSGGNEIDVYGTTRTVMKERMFSISSLEQYSAIYTCLQKYVQNSPACKNDATGAYEYLP</sequence>
<dbReference type="InterPro" id="IPR050348">
    <property type="entry name" value="Protein-Tyr_Phosphatase"/>
</dbReference>
<dbReference type="PROSITE" id="PS50056">
    <property type="entry name" value="TYR_PHOSPHATASE_2"/>
    <property type="match status" value="1"/>
</dbReference>
<evidence type="ECO:0000259" key="2">
    <source>
        <dbReference type="PROSITE" id="PS50055"/>
    </source>
</evidence>
<evidence type="ECO:0000313" key="5">
    <source>
        <dbReference type="Proteomes" id="UP000005408"/>
    </source>
</evidence>